<dbReference type="SUPFAM" id="SSF142433">
    <property type="entry name" value="CinA-like"/>
    <property type="match status" value="1"/>
</dbReference>
<dbReference type="InterPro" id="IPR036653">
    <property type="entry name" value="CinA-like_C"/>
</dbReference>
<dbReference type="InterPro" id="IPR001453">
    <property type="entry name" value="MoaB/Mog_dom"/>
</dbReference>
<dbReference type="SUPFAM" id="SSF53218">
    <property type="entry name" value="Molybdenum cofactor biosynthesis proteins"/>
    <property type="match status" value="1"/>
</dbReference>
<dbReference type="EMBL" id="VBSP01000041">
    <property type="protein sequence ID" value="TLQ39981.1"/>
    <property type="molecule type" value="Genomic_DNA"/>
</dbReference>
<reference evidence="3 4" key="1">
    <citation type="submission" date="2019-05" db="EMBL/GenBank/DDBJ databases">
        <title>The metagenome of a microbial culture collection derived from dairy environment covers the genomic content of the human microbiome.</title>
        <authorList>
            <person name="Roder T."/>
            <person name="Wuthrich D."/>
            <person name="Sattari Z."/>
            <person name="Von Ah U."/>
            <person name="Bar C."/>
            <person name="Ronchi F."/>
            <person name="Macpherson A.J."/>
            <person name="Ganal-Vonarburg S.C."/>
            <person name="Bruggmann R."/>
            <person name="Vergeres G."/>
        </authorList>
    </citation>
    <scope>NUCLEOTIDE SEQUENCE [LARGE SCALE GENOMIC DNA]</scope>
    <source>
        <strain evidence="3 4">FAM 24227</strain>
    </source>
</reference>
<name>A0A5R9DVE2_9LACT</name>
<gene>
    <name evidence="1" type="primary">cinA</name>
    <name evidence="3" type="ORF">FEZ33_09730</name>
</gene>
<dbReference type="Gene3D" id="3.90.950.20">
    <property type="entry name" value="CinA-like"/>
    <property type="match status" value="1"/>
</dbReference>
<dbReference type="HAMAP" id="MF_00226_B">
    <property type="entry name" value="CinA_B"/>
    <property type="match status" value="1"/>
</dbReference>
<protein>
    <recommendedName>
        <fullName evidence="1">Putative competence-damage inducible protein</fullName>
    </recommendedName>
</protein>
<dbReference type="RefSeq" id="WP_138405193.1">
    <property type="nucleotide sequence ID" value="NZ_VBSP01000041.1"/>
</dbReference>
<evidence type="ECO:0000313" key="4">
    <source>
        <dbReference type="Proteomes" id="UP000306420"/>
    </source>
</evidence>
<dbReference type="PANTHER" id="PTHR13939:SF0">
    <property type="entry name" value="NMN AMIDOHYDROLASE-LIKE PROTEIN YFAY"/>
    <property type="match status" value="1"/>
</dbReference>
<dbReference type="SMART" id="SM00852">
    <property type="entry name" value="MoCF_biosynth"/>
    <property type="match status" value="1"/>
</dbReference>
<dbReference type="AlphaFoldDB" id="A0A5R9DVE2"/>
<evidence type="ECO:0000313" key="3">
    <source>
        <dbReference type="EMBL" id="TLQ39981.1"/>
    </source>
</evidence>
<dbReference type="NCBIfam" id="NF001813">
    <property type="entry name" value="PRK00549.1"/>
    <property type="match status" value="1"/>
</dbReference>
<dbReference type="PIRSF" id="PIRSF006728">
    <property type="entry name" value="CinA"/>
    <property type="match status" value="1"/>
</dbReference>
<comment type="caution">
    <text evidence="3">The sequence shown here is derived from an EMBL/GenBank/DDBJ whole genome shotgun (WGS) entry which is preliminary data.</text>
</comment>
<dbReference type="Proteomes" id="UP000306420">
    <property type="component" value="Unassembled WGS sequence"/>
</dbReference>
<dbReference type="NCBIfam" id="TIGR00199">
    <property type="entry name" value="PncC_domain"/>
    <property type="match status" value="1"/>
</dbReference>
<organism evidence="3 4">
    <name type="scientific">Ruoffia tabacinasalis</name>
    <dbReference type="NCBI Taxonomy" id="87458"/>
    <lineage>
        <taxon>Bacteria</taxon>
        <taxon>Bacillati</taxon>
        <taxon>Bacillota</taxon>
        <taxon>Bacilli</taxon>
        <taxon>Lactobacillales</taxon>
        <taxon>Aerococcaceae</taxon>
        <taxon>Ruoffia</taxon>
    </lineage>
</organism>
<dbReference type="Pfam" id="PF18146">
    <property type="entry name" value="CinA_KH"/>
    <property type="match status" value="1"/>
</dbReference>
<dbReference type="NCBIfam" id="TIGR00200">
    <property type="entry name" value="cinA_nterm"/>
    <property type="match status" value="1"/>
</dbReference>
<dbReference type="InterPro" id="IPR008135">
    <property type="entry name" value="Competence-induced_CinA"/>
</dbReference>
<feature type="domain" description="MoaB/Mog" evidence="2">
    <location>
        <begin position="4"/>
        <end position="171"/>
    </location>
</feature>
<evidence type="ECO:0000259" key="2">
    <source>
        <dbReference type="SMART" id="SM00852"/>
    </source>
</evidence>
<accession>A0A5R9DVE2</accession>
<proteinExistence type="inferred from homology"/>
<dbReference type="InterPro" id="IPR050101">
    <property type="entry name" value="CinA"/>
</dbReference>
<dbReference type="Gene3D" id="3.40.980.10">
    <property type="entry name" value="MoaB/Mog-like domain"/>
    <property type="match status" value="1"/>
</dbReference>
<dbReference type="OrthoDB" id="9801454at2"/>
<dbReference type="PANTHER" id="PTHR13939">
    <property type="entry name" value="NICOTINAMIDE-NUCLEOTIDE AMIDOHYDROLASE PNCC"/>
    <property type="match status" value="1"/>
</dbReference>
<dbReference type="InterPro" id="IPR008136">
    <property type="entry name" value="CinA_C"/>
</dbReference>
<dbReference type="Pfam" id="PF02464">
    <property type="entry name" value="CinA"/>
    <property type="match status" value="1"/>
</dbReference>
<sequence>MKAEIISVGSSLLKGLVENKNAAFIARELTSVGINVTQAVMIDNSKEKLLETIEKAEQQSDVLVFTGGLGPDDDDIVKTTLSEHLDKPLVLDDDTQNRIITYHKNSDLIMPKNNQLQALTLLDSIPLVNVTGLALGMFYQSDTHTYILLPGPTDELKPMFTEKAWPLIIEHLLNGQVVSTKLIRLFGLTMAQAQRNLGDILVSDDTTFIEIFPAGLEIEVQITARGFDADEIHQLIAKAESEIEKSVAPYIIGHGDQNLPNIVRKLLKEKELKITGAESLTGGAFLSELSSLFEAGLFFDGGMVTYDESIKKEVLGVDEEVIETHGVVSAECAFEMAEKALEAFGADLAVSLTGAAGPSSLEGEIPGTVWIGVAVKEKSTFAKKFHFGYKRNQNREYSVWSAFNLIRQVLLDEEIESIIYKEKVKKDE</sequence>
<comment type="similarity">
    <text evidence="1">Belongs to the CinA family.</text>
</comment>
<dbReference type="InterPro" id="IPR041424">
    <property type="entry name" value="CinA_KH"/>
</dbReference>
<dbReference type="InterPro" id="IPR036425">
    <property type="entry name" value="MoaB/Mog-like_dom_sf"/>
</dbReference>
<dbReference type="Pfam" id="PF00994">
    <property type="entry name" value="MoCF_biosynth"/>
    <property type="match status" value="1"/>
</dbReference>
<evidence type="ECO:0000256" key="1">
    <source>
        <dbReference type="HAMAP-Rule" id="MF_00226"/>
    </source>
</evidence>